<organism evidence="6 7">
    <name type="scientific">Flavobacterium cheongpyeongense</name>
    <dbReference type="NCBI Taxonomy" id="2212651"/>
    <lineage>
        <taxon>Bacteria</taxon>
        <taxon>Pseudomonadati</taxon>
        <taxon>Bacteroidota</taxon>
        <taxon>Flavobacteriia</taxon>
        <taxon>Flavobacteriales</taxon>
        <taxon>Flavobacteriaceae</taxon>
        <taxon>Flavobacterium</taxon>
    </lineage>
</organism>
<dbReference type="PROSITE" id="PS50042">
    <property type="entry name" value="CNMP_BINDING_3"/>
    <property type="match status" value="1"/>
</dbReference>
<dbReference type="InterPro" id="IPR036390">
    <property type="entry name" value="WH_DNA-bd_sf"/>
</dbReference>
<evidence type="ECO:0000256" key="2">
    <source>
        <dbReference type="ARBA" id="ARBA00023125"/>
    </source>
</evidence>
<dbReference type="RefSeq" id="WP_110304854.1">
    <property type="nucleotide sequence ID" value="NZ_QJHK01000001.1"/>
</dbReference>
<dbReference type="PRINTS" id="PR00034">
    <property type="entry name" value="HTHCRP"/>
</dbReference>
<name>A0A2V4BUH9_9FLAO</name>
<reference evidence="6 7" key="1">
    <citation type="submission" date="2018-05" db="EMBL/GenBank/DDBJ databases">
        <title>Flavobacterium sp. strain IMCC34759, incomplete genome.</title>
        <authorList>
            <person name="Joung Y."/>
            <person name="Cho J."/>
        </authorList>
    </citation>
    <scope>NUCLEOTIDE SEQUENCE [LARGE SCALE GENOMIC DNA]</scope>
    <source>
        <strain evidence="6 7">IMCC34759</strain>
    </source>
</reference>
<feature type="domain" description="Cyclic nucleotide-binding" evidence="4">
    <location>
        <begin position="8"/>
        <end position="74"/>
    </location>
</feature>
<accession>A0A2V4BUH9</accession>
<dbReference type="CDD" id="cd00038">
    <property type="entry name" value="CAP_ED"/>
    <property type="match status" value="1"/>
</dbReference>
<gene>
    <name evidence="6" type="ORF">DMB65_01250</name>
</gene>
<dbReference type="InterPro" id="IPR000595">
    <property type="entry name" value="cNMP-bd_dom"/>
</dbReference>
<evidence type="ECO:0000259" key="5">
    <source>
        <dbReference type="PROSITE" id="PS51063"/>
    </source>
</evidence>
<dbReference type="Gene3D" id="1.10.10.10">
    <property type="entry name" value="Winged helix-like DNA-binding domain superfamily/Winged helix DNA-binding domain"/>
    <property type="match status" value="1"/>
</dbReference>
<dbReference type="InterPro" id="IPR018490">
    <property type="entry name" value="cNMP-bd_dom_sf"/>
</dbReference>
<feature type="domain" description="HTH crp-type" evidence="5">
    <location>
        <begin position="144"/>
        <end position="210"/>
    </location>
</feature>
<keyword evidence="2" id="KW-0238">DNA-binding</keyword>
<dbReference type="SUPFAM" id="SSF46785">
    <property type="entry name" value="Winged helix' DNA-binding domain"/>
    <property type="match status" value="1"/>
</dbReference>
<sequence>MQNSLKTLFPNFSGELINTIEENGSPQDFKTGTVLMRTGQYIKNTILIIEGKIKIFREDEDGGEFLLYYLHPGQACAISMICTAKSEKSQIMAKVVEDVSVMMIPLQLMDKWMMEHRTWYEFVIETYRSRFEEVLEVVDNIAFRSMDERLEFYLKRHSDSCGCNEIKLSHQEIANELNTSREVVSRLLKKMEQRGLVKLNRNQIELLKKN</sequence>
<dbReference type="GO" id="GO:0003677">
    <property type="term" value="F:DNA binding"/>
    <property type="evidence" value="ECO:0007669"/>
    <property type="project" value="UniProtKB-KW"/>
</dbReference>
<comment type="caution">
    <text evidence="6">The sequence shown here is derived from an EMBL/GenBank/DDBJ whole genome shotgun (WGS) entry which is preliminary data.</text>
</comment>
<dbReference type="InterPro" id="IPR036388">
    <property type="entry name" value="WH-like_DNA-bd_sf"/>
</dbReference>
<dbReference type="EMBL" id="QJHK01000001">
    <property type="protein sequence ID" value="PXY42678.1"/>
    <property type="molecule type" value="Genomic_DNA"/>
</dbReference>
<keyword evidence="3" id="KW-0804">Transcription</keyword>
<dbReference type="Proteomes" id="UP000247903">
    <property type="component" value="Unassembled WGS sequence"/>
</dbReference>
<dbReference type="SMART" id="SM00419">
    <property type="entry name" value="HTH_CRP"/>
    <property type="match status" value="1"/>
</dbReference>
<evidence type="ECO:0000259" key="4">
    <source>
        <dbReference type="PROSITE" id="PS50042"/>
    </source>
</evidence>
<dbReference type="Gene3D" id="2.60.120.10">
    <property type="entry name" value="Jelly Rolls"/>
    <property type="match status" value="1"/>
</dbReference>
<dbReference type="InterPro" id="IPR012318">
    <property type="entry name" value="HTH_CRP"/>
</dbReference>
<evidence type="ECO:0000256" key="3">
    <source>
        <dbReference type="ARBA" id="ARBA00023163"/>
    </source>
</evidence>
<evidence type="ECO:0000256" key="1">
    <source>
        <dbReference type="ARBA" id="ARBA00023015"/>
    </source>
</evidence>
<dbReference type="GO" id="GO:0006355">
    <property type="term" value="P:regulation of DNA-templated transcription"/>
    <property type="evidence" value="ECO:0007669"/>
    <property type="project" value="InterPro"/>
</dbReference>
<keyword evidence="7" id="KW-1185">Reference proteome</keyword>
<dbReference type="InterPro" id="IPR014710">
    <property type="entry name" value="RmlC-like_jellyroll"/>
</dbReference>
<dbReference type="PROSITE" id="PS51063">
    <property type="entry name" value="HTH_CRP_2"/>
    <property type="match status" value="1"/>
</dbReference>
<keyword evidence="1" id="KW-0805">Transcription regulation</keyword>
<evidence type="ECO:0000313" key="6">
    <source>
        <dbReference type="EMBL" id="PXY42678.1"/>
    </source>
</evidence>
<dbReference type="Pfam" id="PF13545">
    <property type="entry name" value="HTH_Crp_2"/>
    <property type="match status" value="1"/>
</dbReference>
<dbReference type="CDD" id="cd00092">
    <property type="entry name" value="HTH_CRP"/>
    <property type="match status" value="1"/>
</dbReference>
<proteinExistence type="predicted"/>
<evidence type="ECO:0000313" key="7">
    <source>
        <dbReference type="Proteomes" id="UP000247903"/>
    </source>
</evidence>
<dbReference type="AlphaFoldDB" id="A0A2V4BUH9"/>
<dbReference type="SUPFAM" id="SSF51206">
    <property type="entry name" value="cAMP-binding domain-like"/>
    <property type="match status" value="1"/>
</dbReference>
<protein>
    <submittedName>
        <fullName evidence="6">Crp/Fnr family transcriptional regulator</fullName>
    </submittedName>
</protein>
<dbReference type="Pfam" id="PF00027">
    <property type="entry name" value="cNMP_binding"/>
    <property type="match status" value="1"/>
</dbReference>
<dbReference type="OrthoDB" id="9776746at2"/>